<dbReference type="Proteomes" id="UP000092154">
    <property type="component" value="Unassembled WGS sequence"/>
</dbReference>
<dbReference type="AlphaFoldDB" id="A0A1B7MS48"/>
<keyword evidence="2" id="KW-1185">Reference proteome</keyword>
<name>A0A1B7MS48_9AGAM</name>
<protein>
    <submittedName>
        <fullName evidence="1">Uncharacterized protein</fullName>
    </submittedName>
</protein>
<organism evidence="1 2">
    <name type="scientific">Rhizopogon vinicolor AM-OR11-026</name>
    <dbReference type="NCBI Taxonomy" id="1314800"/>
    <lineage>
        <taxon>Eukaryota</taxon>
        <taxon>Fungi</taxon>
        <taxon>Dikarya</taxon>
        <taxon>Basidiomycota</taxon>
        <taxon>Agaricomycotina</taxon>
        <taxon>Agaricomycetes</taxon>
        <taxon>Agaricomycetidae</taxon>
        <taxon>Boletales</taxon>
        <taxon>Suillineae</taxon>
        <taxon>Rhizopogonaceae</taxon>
        <taxon>Rhizopogon</taxon>
    </lineage>
</organism>
<proteinExistence type="predicted"/>
<sequence length="106" mass="12245">MSSLLQLVYVNVLFPSPLRIMCRDRSILMVAKGRRSANYVSVSTRDSVRPVLFCAERRRIYVQWYYTVQALLMSTTILRTCSASCSIPAAKLLTRQPLRFQWPRNG</sequence>
<gene>
    <name evidence="1" type="ORF">K503DRAFT_371987</name>
</gene>
<evidence type="ECO:0000313" key="2">
    <source>
        <dbReference type="Proteomes" id="UP000092154"/>
    </source>
</evidence>
<evidence type="ECO:0000313" key="1">
    <source>
        <dbReference type="EMBL" id="OAX35377.1"/>
    </source>
</evidence>
<reference evidence="1 2" key="1">
    <citation type="submission" date="2016-06" db="EMBL/GenBank/DDBJ databases">
        <title>Comparative genomics of the ectomycorrhizal sister species Rhizopogon vinicolor and Rhizopogon vesiculosus (Basidiomycota: Boletales) reveals a divergence of the mating type B locus.</title>
        <authorList>
            <consortium name="DOE Joint Genome Institute"/>
            <person name="Mujic A.B."/>
            <person name="Kuo A."/>
            <person name="Tritt A."/>
            <person name="Lipzen A."/>
            <person name="Chen C."/>
            <person name="Johnson J."/>
            <person name="Sharma A."/>
            <person name="Barry K."/>
            <person name="Grigoriev I.V."/>
            <person name="Spatafora J.W."/>
        </authorList>
    </citation>
    <scope>NUCLEOTIDE SEQUENCE [LARGE SCALE GENOMIC DNA]</scope>
    <source>
        <strain evidence="1 2">AM-OR11-026</strain>
    </source>
</reference>
<accession>A0A1B7MS48</accession>
<dbReference type="InParanoid" id="A0A1B7MS48"/>
<dbReference type="EMBL" id="KV448506">
    <property type="protein sequence ID" value="OAX35377.1"/>
    <property type="molecule type" value="Genomic_DNA"/>
</dbReference>